<dbReference type="AlphaFoldDB" id="A0A9D1PVT6"/>
<reference evidence="2" key="1">
    <citation type="journal article" date="2021" name="PeerJ">
        <title>Extensive microbial diversity within the chicken gut microbiome revealed by metagenomics and culture.</title>
        <authorList>
            <person name="Gilroy R."/>
            <person name="Ravi A."/>
            <person name="Getino M."/>
            <person name="Pursley I."/>
            <person name="Horton D.L."/>
            <person name="Alikhan N.F."/>
            <person name="Baker D."/>
            <person name="Gharbi K."/>
            <person name="Hall N."/>
            <person name="Watson M."/>
            <person name="Adriaenssens E.M."/>
            <person name="Foster-Nyarko E."/>
            <person name="Jarju S."/>
            <person name="Secka A."/>
            <person name="Antonio M."/>
            <person name="Oren A."/>
            <person name="Chaudhuri R.R."/>
            <person name="La Ragione R."/>
            <person name="Hildebrand F."/>
            <person name="Pallen M.J."/>
        </authorList>
    </citation>
    <scope>NUCLEOTIDE SEQUENCE</scope>
    <source>
        <strain evidence="2">ChiHecec2B26-446</strain>
    </source>
</reference>
<protein>
    <submittedName>
        <fullName evidence="2">Uncharacterized protein</fullName>
    </submittedName>
</protein>
<feature type="chain" id="PRO_5039198663" evidence="1">
    <location>
        <begin position="28"/>
        <end position="102"/>
    </location>
</feature>
<name>A0A9D1PVT6_9BACT</name>
<comment type="caution">
    <text evidence="2">The sequence shown here is derived from an EMBL/GenBank/DDBJ whole genome shotgun (WGS) entry which is preliminary data.</text>
</comment>
<dbReference type="EMBL" id="DXHV01000050">
    <property type="protein sequence ID" value="HIW00459.1"/>
    <property type="molecule type" value="Genomic_DNA"/>
</dbReference>
<evidence type="ECO:0000313" key="3">
    <source>
        <dbReference type="Proteomes" id="UP000886752"/>
    </source>
</evidence>
<reference evidence="2" key="2">
    <citation type="submission" date="2021-04" db="EMBL/GenBank/DDBJ databases">
        <authorList>
            <person name="Gilroy R."/>
        </authorList>
    </citation>
    <scope>NUCLEOTIDE SEQUENCE</scope>
    <source>
        <strain evidence="2">ChiHecec2B26-446</strain>
    </source>
</reference>
<evidence type="ECO:0000313" key="2">
    <source>
        <dbReference type="EMBL" id="HIW00459.1"/>
    </source>
</evidence>
<organism evidence="2 3">
    <name type="scientific">Candidatus Desulfovibrio intestinipullorum</name>
    <dbReference type="NCBI Taxonomy" id="2838536"/>
    <lineage>
        <taxon>Bacteria</taxon>
        <taxon>Pseudomonadati</taxon>
        <taxon>Thermodesulfobacteriota</taxon>
        <taxon>Desulfovibrionia</taxon>
        <taxon>Desulfovibrionales</taxon>
        <taxon>Desulfovibrionaceae</taxon>
        <taxon>Desulfovibrio</taxon>
    </lineage>
</organism>
<feature type="signal peptide" evidence="1">
    <location>
        <begin position="1"/>
        <end position="27"/>
    </location>
</feature>
<sequence length="102" mass="11173">MKKSLFSAILVIFVLLTALLPTSPCLAAPKSMSELRQLCASGASLVLDMSSHRYSVSELRMLAQALRGNATLTIRMDRGGALSTAECLQLSRTRPGQIRFWF</sequence>
<gene>
    <name evidence="2" type="ORF">H9894_04645</name>
</gene>
<accession>A0A9D1PVT6</accession>
<proteinExistence type="predicted"/>
<dbReference type="Proteomes" id="UP000886752">
    <property type="component" value="Unassembled WGS sequence"/>
</dbReference>
<evidence type="ECO:0000256" key="1">
    <source>
        <dbReference type="SAM" id="SignalP"/>
    </source>
</evidence>
<keyword evidence="1" id="KW-0732">Signal</keyword>